<reference evidence="1" key="1">
    <citation type="journal article" date="2022" name="Int. J. Mol. Sci.">
        <title>Draft Genome of Tanacetum Coccineum: Genomic Comparison of Closely Related Tanacetum-Family Plants.</title>
        <authorList>
            <person name="Yamashiro T."/>
            <person name="Shiraishi A."/>
            <person name="Nakayama K."/>
            <person name="Satake H."/>
        </authorList>
    </citation>
    <scope>NUCLEOTIDE SEQUENCE</scope>
</reference>
<proteinExistence type="predicted"/>
<name>A0ABQ5B343_9ASTR</name>
<sequence length="90" mass="11251">MCREEEFKAIQYWLGPNEEYIAIRRCEYDIWERNEDNMSKSTKIFFRKMTTDGWLRALNKEKLKKRSRERNIDEYWWRVYKSGDLEVLES</sequence>
<protein>
    <submittedName>
        <fullName evidence="1">Uncharacterized protein</fullName>
    </submittedName>
</protein>
<keyword evidence="2" id="KW-1185">Reference proteome</keyword>
<evidence type="ECO:0000313" key="2">
    <source>
        <dbReference type="Proteomes" id="UP001151760"/>
    </source>
</evidence>
<evidence type="ECO:0000313" key="1">
    <source>
        <dbReference type="EMBL" id="GJT09026.1"/>
    </source>
</evidence>
<dbReference type="EMBL" id="BQNB010012876">
    <property type="protein sequence ID" value="GJT09026.1"/>
    <property type="molecule type" value="Genomic_DNA"/>
</dbReference>
<organism evidence="1 2">
    <name type="scientific">Tanacetum coccineum</name>
    <dbReference type="NCBI Taxonomy" id="301880"/>
    <lineage>
        <taxon>Eukaryota</taxon>
        <taxon>Viridiplantae</taxon>
        <taxon>Streptophyta</taxon>
        <taxon>Embryophyta</taxon>
        <taxon>Tracheophyta</taxon>
        <taxon>Spermatophyta</taxon>
        <taxon>Magnoliopsida</taxon>
        <taxon>eudicotyledons</taxon>
        <taxon>Gunneridae</taxon>
        <taxon>Pentapetalae</taxon>
        <taxon>asterids</taxon>
        <taxon>campanulids</taxon>
        <taxon>Asterales</taxon>
        <taxon>Asteraceae</taxon>
        <taxon>Asteroideae</taxon>
        <taxon>Anthemideae</taxon>
        <taxon>Anthemidinae</taxon>
        <taxon>Tanacetum</taxon>
    </lineage>
</organism>
<gene>
    <name evidence="1" type="ORF">Tco_0843488</name>
</gene>
<comment type="caution">
    <text evidence="1">The sequence shown here is derived from an EMBL/GenBank/DDBJ whole genome shotgun (WGS) entry which is preliminary data.</text>
</comment>
<reference evidence="1" key="2">
    <citation type="submission" date="2022-01" db="EMBL/GenBank/DDBJ databases">
        <authorList>
            <person name="Yamashiro T."/>
            <person name="Shiraishi A."/>
            <person name="Satake H."/>
            <person name="Nakayama K."/>
        </authorList>
    </citation>
    <scope>NUCLEOTIDE SEQUENCE</scope>
</reference>
<dbReference type="Proteomes" id="UP001151760">
    <property type="component" value="Unassembled WGS sequence"/>
</dbReference>
<accession>A0ABQ5B343</accession>